<feature type="region of interest" description="Disordered" evidence="2">
    <location>
        <begin position="537"/>
        <end position="556"/>
    </location>
</feature>
<name>A0A0D0C995_9AGAR</name>
<evidence type="ECO:0000313" key="3">
    <source>
        <dbReference type="EMBL" id="KIK54517.1"/>
    </source>
</evidence>
<feature type="region of interest" description="Disordered" evidence="2">
    <location>
        <begin position="264"/>
        <end position="287"/>
    </location>
</feature>
<evidence type="ECO:0000256" key="2">
    <source>
        <dbReference type="SAM" id="MobiDB-lite"/>
    </source>
</evidence>
<feature type="region of interest" description="Disordered" evidence="2">
    <location>
        <begin position="829"/>
        <end position="865"/>
    </location>
</feature>
<dbReference type="OrthoDB" id="2820530at2759"/>
<keyword evidence="4" id="KW-1185">Reference proteome</keyword>
<organism evidence="3 4">
    <name type="scientific">Collybiopsis luxurians FD-317 M1</name>
    <dbReference type="NCBI Taxonomy" id="944289"/>
    <lineage>
        <taxon>Eukaryota</taxon>
        <taxon>Fungi</taxon>
        <taxon>Dikarya</taxon>
        <taxon>Basidiomycota</taxon>
        <taxon>Agaricomycotina</taxon>
        <taxon>Agaricomycetes</taxon>
        <taxon>Agaricomycetidae</taxon>
        <taxon>Agaricales</taxon>
        <taxon>Marasmiineae</taxon>
        <taxon>Omphalotaceae</taxon>
        <taxon>Collybiopsis</taxon>
        <taxon>Collybiopsis luxurians</taxon>
    </lineage>
</organism>
<feature type="compositionally biased region" description="Low complexity" evidence="2">
    <location>
        <begin position="319"/>
        <end position="331"/>
    </location>
</feature>
<evidence type="ECO:0000313" key="4">
    <source>
        <dbReference type="Proteomes" id="UP000053593"/>
    </source>
</evidence>
<dbReference type="AlphaFoldDB" id="A0A0D0C995"/>
<dbReference type="EMBL" id="KN834815">
    <property type="protein sequence ID" value="KIK54517.1"/>
    <property type="molecule type" value="Genomic_DNA"/>
</dbReference>
<feature type="compositionally biased region" description="Basic and acidic residues" evidence="2">
    <location>
        <begin position="266"/>
        <end position="287"/>
    </location>
</feature>
<proteinExistence type="predicted"/>
<protein>
    <submittedName>
        <fullName evidence="3">Uncharacterized protein</fullName>
    </submittedName>
</protein>
<keyword evidence="1" id="KW-0175">Coiled coil</keyword>
<evidence type="ECO:0000256" key="1">
    <source>
        <dbReference type="SAM" id="Coils"/>
    </source>
</evidence>
<sequence>MDDRYMMVDDINPWAPTGSEGTDNLTNTMNEWHMRIDPWAPAGSEYNGNPTPFRNQPKDNNLAEDVTMLTPLEFGQTPPPPPPPGDANARHAGVPLDHSISNVSIPHTISSGAQAPSSSSQPVITGMLVLPQANANHTMPWIRQRNASQSVNGPRSSSLSSGINIERNLASPGKRRHLPTSLRAHADNLEDTNRQLVVRRRVDQAHIAQLRQKLAQAERDSGSLALESYDADEDSEMEVMEELAGIDSLKSDIAAWRTKWTTEVAKGSDRQREKQRAPEETSRSTNELEKIVNQQAAEIQRLLAVVSNLEKPVVGPSTLLTSSAAPAPTSSNPIGPRSSHSNTHASTLTTFAMPSTSTTVSSSSNPRVPLFTTPVASTTPSNATSGITPGSAMSSALGGSTFSSATSGFIPGSTMSSAPGGSTHSSTTMSAATIQIKMPQHKPEFITPAARKARNTQQDNLVVPRRTIQKTQLIFRAAAPVPQPASPARVLVEQMNSAIEQIDLSNSDHSLLVVEFMRKLLKKMDKIDIWPKLETKDKRKASPKEGSRADLKEEKDHTRKMIGEMQHRQWKGAVREIWKRLYGVTCANDFMQYESADPLRVSLFEDGHGEGPDKEMQLALEKGYVNSRWNRVLTSQISRTILQTRDVDSQKWNLPDVTEKYILSLVQNQFKEAQRAYLHAEQKLLEEDGQPRRESWEEVKDRIHEYYHGSDKKSGRWKRVESRSIRAQASYCTAELHLLKVINHPQKHARHLATAKECAKEGGEHAPTWQMIADAYERLGVNGESDEEKTILSVNGLVVETFEVLSPPWRADEFDVFAGVLDREFQKRKKLGSNKRGSPALPRRRTKKESLQSPPQGLPRSFYKPQWLEKQDPYAIEQLKISAEQFSIDIEDLL</sequence>
<dbReference type="HOGENOM" id="CLU_325728_0_0_1"/>
<dbReference type="Proteomes" id="UP000053593">
    <property type="component" value="Unassembled WGS sequence"/>
</dbReference>
<gene>
    <name evidence="3" type="ORF">GYMLUDRAFT_63120</name>
</gene>
<feature type="coiled-coil region" evidence="1">
    <location>
        <begin position="200"/>
        <end position="227"/>
    </location>
</feature>
<reference evidence="3 4" key="1">
    <citation type="submission" date="2014-04" db="EMBL/GenBank/DDBJ databases">
        <title>Evolutionary Origins and Diversification of the Mycorrhizal Mutualists.</title>
        <authorList>
            <consortium name="DOE Joint Genome Institute"/>
            <consortium name="Mycorrhizal Genomics Consortium"/>
            <person name="Kohler A."/>
            <person name="Kuo A."/>
            <person name="Nagy L.G."/>
            <person name="Floudas D."/>
            <person name="Copeland A."/>
            <person name="Barry K.W."/>
            <person name="Cichocki N."/>
            <person name="Veneault-Fourrey C."/>
            <person name="LaButti K."/>
            <person name="Lindquist E.A."/>
            <person name="Lipzen A."/>
            <person name="Lundell T."/>
            <person name="Morin E."/>
            <person name="Murat C."/>
            <person name="Riley R."/>
            <person name="Ohm R."/>
            <person name="Sun H."/>
            <person name="Tunlid A."/>
            <person name="Henrissat B."/>
            <person name="Grigoriev I.V."/>
            <person name="Hibbett D.S."/>
            <person name="Martin F."/>
        </authorList>
    </citation>
    <scope>NUCLEOTIDE SEQUENCE [LARGE SCALE GENOMIC DNA]</scope>
    <source>
        <strain evidence="3 4">FD-317 M1</strain>
    </source>
</reference>
<feature type="region of interest" description="Disordered" evidence="2">
    <location>
        <begin position="319"/>
        <end position="344"/>
    </location>
</feature>
<accession>A0A0D0C995</accession>